<evidence type="ECO:0000256" key="3">
    <source>
        <dbReference type="ARBA" id="ARBA00022840"/>
    </source>
</evidence>
<keyword evidence="5" id="KW-0418">Kinase</keyword>
<dbReference type="NCBIfam" id="TIGR00370">
    <property type="entry name" value="5-oxoprolinase subunit PxpB"/>
    <property type="match status" value="1"/>
</dbReference>
<keyword evidence="2" id="KW-0378">Hydrolase</keyword>
<dbReference type="GO" id="GO:0016301">
    <property type="term" value="F:kinase activity"/>
    <property type="evidence" value="ECO:0007669"/>
    <property type="project" value="UniProtKB-KW"/>
</dbReference>
<dbReference type="SUPFAM" id="SSF160467">
    <property type="entry name" value="PH0987 N-terminal domain-like"/>
    <property type="match status" value="1"/>
</dbReference>
<dbReference type="RefSeq" id="WP_073602680.1">
    <property type="nucleotide sequence ID" value="NZ_FQXZ01000007.1"/>
</dbReference>
<dbReference type="SUPFAM" id="SSF50891">
    <property type="entry name" value="Cyclophilin-like"/>
    <property type="match status" value="1"/>
</dbReference>
<keyword evidence="5" id="KW-0808">Transferase</keyword>
<dbReference type="InterPro" id="IPR010016">
    <property type="entry name" value="PxpB"/>
</dbReference>
<keyword evidence="1" id="KW-0547">Nucleotide-binding</keyword>
<dbReference type="Proteomes" id="UP000184608">
    <property type="component" value="Unassembled WGS sequence"/>
</dbReference>
<dbReference type="STRING" id="1216006.VA7868_00936"/>
<keyword evidence="6" id="KW-1185">Reference proteome</keyword>
<dbReference type="EMBL" id="FQXZ01000007">
    <property type="protein sequence ID" value="SHH92759.1"/>
    <property type="molecule type" value="Genomic_DNA"/>
</dbReference>
<evidence type="ECO:0000313" key="6">
    <source>
        <dbReference type="Proteomes" id="UP000184608"/>
    </source>
</evidence>
<dbReference type="OrthoDB" id="9778567at2"/>
<dbReference type="PANTHER" id="PTHR34698">
    <property type="entry name" value="5-OXOPROLINASE SUBUNIT B"/>
    <property type="match status" value="1"/>
</dbReference>
<organism evidence="5 6">
    <name type="scientific">Vibrio aerogenes CECT 7868</name>
    <dbReference type="NCBI Taxonomy" id="1216006"/>
    <lineage>
        <taxon>Bacteria</taxon>
        <taxon>Pseudomonadati</taxon>
        <taxon>Pseudomonadota</taxon>
        <taxon>Gammaproteobacteria</taxon>
        <taxon>Vibrionales</taxon>
        <taxon>Vibrionaceae</taxon>
        <taxon>Vibrio</taxon>
    </lineage>
</organism>
<dbReference type="Gene3D" id="2.40.100.10">
    <property type="entry name" value="Cyclophilin-like"/>
    <property type="match status" value="1"/>
</dbReference>
<evidence type="ECO:0000313" key="5">
    <source>
        <dbReference type="EMBL" id="SHH92759.1"/>
    </source>
</evidence>
<dbReference type="GO" id="GO:0016787">
    <property type="term" value="F:hydrolase activity"/>
    <property type="evidence" value="ECO:0007669"/>
    <property type="project" value="UniProtKB-KW"/>
</dbReference>
<evidence type="ECO:0000259" key="4">
    <source>
        <dbReference type="SMART" id="SM00796"/>
    </source>
</evidence>
<evidence type="ECO:0000256" key="2">
    <source>
        <dbReference type="ARBA" id="ARBA00022801"/>
    </source>
</evidence>
<keyword evidence="3" id="KW-0067">ATP-binding</keyword>
<dbReference type="GO" id="GO:0005524">
    <property type="term" value="F:ATP binding"/>
    <property type="evidence" value="ECO:0007669"/>
    <property type="project" value="UniProtKB-KW"/>
</dbReference>
<gene>
    <name evidence="5" type="primary">kipI</name>
    <name evidence="5" type="ORF">VA7868_00936</name>
</gene>
<accession>A0A1M5WYR7</accession>
<dbReference type="Gene3D" id="3.30.1360.40">
    <property type="match status" value="1"/>
</dbReference>
<proteinExistence type="predicted"/>
<dbReference type="InterPro" id="IPR003833">
    <property type="entry name" value="CT_C_D"/>
</dbReference>
<protein>
    <submittedName>
        <fullName evidence="5">Kinase A inhibitor</fullName>
    </submittedName>
</protein>
<dbReference type="InterPro" id="IPR029000">
    <property type="entry name" value="Cyclophilin-like_dom_sf"/>
</dbReference>
<dbReference type="SMART" id="SM00796">
    <property type="entry name" value="AHS1"/>
    <property type="match status" value="1"/>
</dbReference>
<dbReference type="PANTHER" id="PTHR34698:SF2">
    <property type="entry name" value="5-OXOPROLINASE SUBUNIT B"/>
    <property type="match status" value="1"/>
</dbReference>
<dbReference type="AlphaFoldDB" id="A0A1M5WYR7"/>
<evidence type="ECO:0000256" key="1">
    <source>
        <dbReference type="ARBA" id="ARBA00022741"/>
    </source>
</evidence>
<feature type="domain" description="Carboxyltransferase" evidence="4">
    <location>
        <begin position="8"/>
        <end position="211"/>
    </location>
</feature>
<name>A0A1M5WYR7_9VIBR</name>
<sequence length="234" mass="25885">MKTESKKIKVSRVCENSLMVYFGETIDTRLVDKIAVFTHAVQQQFQGALEEVIPSYTSVFIAYHPLKADPDQLVHWCQQQAEQVLTLSEVSSAAKVVSLPVYYHPEVAPDLQALAQARQLTVDEVIEIHSQTEYTVCAIGFAPGFAFLGSVDPRITMPRHAEPRMKVAKGSVGIADSQTAVYPLDTPGGWQIIGNCPVELFNMTHEPMMPFEVGDKIRFQPMTREAFLASGGSL</sequence>
<dbReference type="Pfam" id="PF02682">
    <property type="entry name" value="CT_C_D"/>
    <property type="match status" value="1"/>
</dbReference>
<reference evidence="5 6" key="1">
    <citation type="submission" date="2016-11" db="EMBL/GenBank/DDBJ databases">
        <authorList>
            <person name="Jaros S."/>
            <person name="Januszkiewicz K."/>
            <person name="Wedrychowicz H."/>
        </authorList>
    </citation>
    <scope>NUCLEOTIDE SEQUENCE [LARGE SCALE GENOMIC DNA]</scope>
    <source>
        <strain evidence="5 6">CECT 7868</strain>
    </source>
</reference>